<feature type="transmembrane region" description="Helical" evidence="1">
    <location>
        <begin position="78"/>
        <end position="96"/>
    </location>
</feature>
<evidence type="ECO:0000313" key="3">
    <source>
        <dbReference type="Proteomes" id="UP001642482"/>
    </source>
</evidence>
<keyword evidence="1" id="KW-1133">Transmembrane helix</keyword>
<protein>
    <submittedName>
        <fullName evidence="2">Uncharacterized protein</fullName>
    </submittedName>
</protein>
<accession>A0ABP0BSE7</accession>
<organism evidence="2 3">
    <name type="scientific">Sporothrix eucalyptigena</name>
    <dbReference type="NCBI Taxonomy" id="1812306"/>
    <lineage>
        <taxon>Eukaryota</taxon>
        <taxon>Fungi</taxon>
        <taxon>Dikarya</taxon>
        <taxon>Ascomycota</taxon>
        <taxon>Pezizomycotina</taxon>
        <taxon>Sordariomycetes</taxon>
        <taxon>Sordariomycetidae</taxon>
        <taxon>Ophiostomatales</taxon>
        <taxon>Ophiostomataceae</taxon>
        <taxon>Sporothrix</taxon>
    </lineage>
</organism>
<evidence type="ECO:0000256" key="1">
    <source>
        <dbReference type="SAM" id="Phobius"/>
    </source>
</evidence>
<feature type="transmembrane region" description="Helical" evidence="1">
    <location>
        <begin position="47"/>
        <end position="66"/>
    </location>
</feature>
<dbReference type="Proteomes" id="UP001642482">
    <property type="component" value="Unassembled WGS sequence"/>
</dbReference>
<feature type="transmembrane region" description="Helical" evidence="1">
    <location>
        <begin position="12"/>
        <end position="35"/>
    </location>
</feature>
<sequence>MAKSPATPPDTQYPGCVFQAVVCAVMLFAMLLPAQGASPSVALARRTVVYTTSASGVSSALCTIVLHKTGKTGELGHLCVPLGLALGTATASWLLARELLLSV</sequence>
<name>A0ABP0BSE7_9PEZI</name>
<keyword evidence="3" id="KW-1185">Reference proteome</keyword>
<evidence type="ECO:0000313" key="2">
    <source>
        <dbReference type="EMBL" id="CAK7222533.1"/>
    </source>
</evidence>
<keyword evidence="1" id="KW-0812">Transmembrane</keyword>
<reference evidence="2 3" key="1">
    <citation type="submission" date="2024-01" db="EMBL/GenBank/DDBJ databases">
        <authorList>
            <person name="Allen C."/>
            <person name="Tagirdzhanova G."/>
        </authorList>
    </citation>
    <scope>NUCLEOTIDE SEQUENCE [LARGE SCALE GENOMIC DNA]</scope>
</reference>
<dbReference type="EMBL" id="CAWUHD010000045">
    <property type="protein sequence ID" value="CAK7222533.1"/>
    <property type="molecule type" value="Genomic_DNA"/>
</dbReference>
<keyword evidence="1" id="KW-0472">Membrane</keyword>
<comment type="caution">
    <text evidence="2">The sequence shown here is derived from an EMBL/GenBank/DDBJ whole genome shotgun (WGS) entry which is preliminary data.</text>
</comment>
<proteinExistence type="predicted"/>
<gene>
    <name evidence="2" type="ORF">SEUCBS140593_004931</name>
</gene>